<dbReference type="AlphaFoldDB" id="A0A9W8LI89"/>
<name>A0A9W8LI89_9FUNG</name>
<dbReference type="Proteomes" id="UP001140217">
    <property type="component" value="Unassembled WGS sequence"/>
</dbReference>
<evidence type="ECO:0000256" key="1">
    <source>
        <dbReference type="SAM" id="SignalP"/>
    </source>
</evidence>
<dbReference type="GO" id="GO:0005576">
    <property type="term" value="C:extracellular region"/>
    <property type="evidence" value="ECO:0007669"/>
    <property type="project" value="InterPro"/>
</dbReference>
<dbReference type="Gene3D" id="1.20.141.10">
    <property type="entry name" value="Chitosanase, subunit A, domain 1"/>
    <property type="match status" value="1"/>
</dbReference>
<dbReference type="Pfam" id="PF01374">
    <property type="entry name" value="Glyco_hydro_46"/>
    <property type="match status" value="1"/>
</dbReference>
<accession>A0A9W8LI89</accession>
<comment type="caution">
    <text evidence="2">The sequence shown here is derived from an EMBL/GenBank/DDBJ whole genome shotgun (WGS) entry which is preliminary data.</text>
</comment>
<dbReference type="EMBL" id="JANBUL010000115">
    <property type="protein sequence ID" value="KAJ2781086.1"/>
    <property type="molecule type" value="Genomic_DNA"/>
</dbReference>
<feature type="signal peptide" evidence="1">
    <location>
        <begin position="1"/>
        <end position="20"/>
    </location>
</feature>
<evidence type="ECO:0008006" key="4">
    <source>
        <dbReference type="Google" id="ProtNLM"/>
    </source>
</evidence>
<dbReference type="SUPFAM" id="SSF53955">
    <property type="entry name" value="Lysozyme-like"/>
    <property type="match status" value="1"/>
</dbReference>
<organism evidence="2 3">
    <name type="scientific">Coemansia javaensis</name>
    <dbReference type="NCBI Taxonomy" id="2761396"/>
    <lineage>
        <taxon>Eukaryota</taxon>
        <taxon>Fungi</taxon>
        <taxon>Fungi incertae sedis</taxon>
        <taxon>Zoopagomycota</taxon>
        <taxon>Kickxellomycotina</taxon>
        <taxon>Kickxellomycetes</taxon>
        <taxon>Kickxellales</taxon>
        <taxon>Kickxellaceae</taxon>
        <taxon>Coemansia</taxon>
    </lineage>
</organism>
<dbReference type="GO" id="GO:0005975">
    <property type="term" value="P:carbohydrate metabolic process"/>
    <property type="evidence" value="ECO:0007669"/>
    <property type="project" value="InterPro"/>
</dbReference>
<dbReference type="InterPro" id="IPR023346">
    <property type="entry name" value="Lysozyme-like_dom_sf"/>
</dbReference>
<keyword evidence="1" id="KW-0732">Signal</keyword>
<keyword evidence="3" id="KW-1185">Reference proteome</keyword>
<gene>
    <name evidence="2" type="ORF">H4R18_003081</name>
</gene>
<evidence type="ECO:0000313" key="3">
    <source>
        <dbReference type="Proteomes" id="UP001140217"/>
    </source>
</evidence>
<feature type="chain" id="PRO_5040949826" description="Chitosanase" evidence="1">
    <location>
        <begin position="21"/>
        <end position="297"/>
    </location>
</feature>
<dbReference type="InterPro" id="IPR023099">
    <property type="entry name" value="Glyco_hydro_46_N"/>
</dbReference>
<dbReference type="GO" id="GO:0016977">
    <property type="term" value="F:chitosanase activity"/>
    <property type="evidence" value="ECO:0007669"/>
    <property type="project" value="InterPro"/>
</dbReference>
<reference evidence="2" key="1">
    <citation type="submission" date="2022-07" db="EMBL/GenBank/DDBJ databases">
        <title>Phylogenomic reconstructions and comparative analyses of Kickxellomycotina fungi.</title>
        <authorList>
            <person name="Reynolds N.K."/>
            <person name="Stajich J.E."/>
            <person name="Barry K."/>
            <person name="Grigoriev I.V."/>
            <person name="Crous P."/>
            <person name="Smith M.E."/>
        </authorList>
    </citation>
    <scope>NUCLEOTIDE SEQUENCE</scope>
    <source>
        <strain evidence="2">NBRC 105414</strain>
    </source>
</reference>
<dbReference type="Gene3D" id="3.30.386.10">
    <property type="entry name" value="Chitosanase, subunit A, domain 2"/>
    <property type="match status" value="1"/>
</dbReference>
<evidence type="ECO:0000313" key="2">
    <source>
        <dbReference type="EMBL" id="KAJ2781086.1"/>
    </source>
</evidence>
<dbReference type="OrthoDB" id="76114at2759"/>
<proteinExistence type="predicted"/>
<protein>
    <recommendedName>
        <fullName evidence="4">Chitosanase</fullName>
    </recommendedName>
</protein>
<sequence>MKLTVLAAGAAFLLLGSAAAAPTTTTKNKNNDSNDSDNAPDLDKIDYKCAGNINYQLINYLNTNSLNRTGATCYKGNGDKSGYTAGIVNFSTQYGDALGVISLYAKDPTYNKEFDALIPTLQKYAQETSGSVEGLDKFCDAWESAANNGRAFYEIQVKYARENYDKPAQLAARYPRLRFPISKSVVFDTAVTNGLGDEGNSLGALIAATNSTITADDSGDSGSTLAVGKFSIDEIKWLTKFLDIREEKSGDNGKGHIAAYRSLIDRKAYMFDGTIEFIDSNSKKIQISCNKAAESTS</sequence>
<dbReference type="InterPro" id="IPR000400">
    <property type="entry name" value="Glyco_hydro_46"/>
</dbReference>